<evidence type="ECO:0000256" key="2">
    <source>
        <dbReference type="PROSITE-ProRule" id="PRU00176"/>
    </source>
</evidence>
<evidence type="ECO:0000259" key="4">
    <source>
        <dbReference type="PROSITE" id="PS50102"/>
    </source>
</evidence>
<dbReference type="SMART" id="SM00360">
    <property type="entry name" value="RRM"/>
    <property type="match status" value="4"/>
</dbReference>
<dbReference type="PANTHER" id="PTHR48025:SF1">
    <property type="entry name" value="RRM DOMAIN-CONTAINING PROTEIN"/>
    <property type="match status" value="1"/>
</dbReference>
<keyword evidence="1 2" id="KW-0694">RNA-binding</keyword>
<name>A0A0F7SEW3_PHARH</name>
<organism evidence="5">
    <name type="scientific">Phaffia rhodozyma</name>
    <name type="common">Yeast</name>
    <name type="synonym">Xanthophyllomyces dendrorhous</name>
    <dbReference type="NCBI Taxonomy" id="264483"/>
    <lineage>
        <taxon>Eukaryota</taxon>
        <taxon>Fungi</taxon>
        <taxon>Dikarya</taxon>
        <taxon>Basidiomycota</taxon>
        <taxon>Agaricomycotina</taxon>
        <taxon>Tremellomycetes</taxon>
        <taxon>Cystofilobasidiales</taxon>
        <taxon>Mrakiaceae</taxon>
        <taxon>Phaffia</taxon>
    </lineage>
</organism>
<dbReference type="Pfam" id="PF00076">
    <property type="entry name" value="RRM_1"/>
    <property type="match status" value="3"/>
</dbReference>
<feature type="domain" description="RRM" evidence="4">
    <location>
        <begin position="823"/>
        <end position="899"/>
    </location>
</feature>
<dbReference type="InterPro" id="IPR011990">
    <property type="entry name" value="TPR-like_helical_dom_sf"/>
</dbReference>
<dbReference type="PROSITE" id="PS50102">
    <property type="entry name" value="RRM"/>
    <property type="match status" value="3"/>
</dbReference>
<dbReference type="AlphaFoldDB" id="A0A0F7SEW3"/>
<evidence type="ECO:0000256" key="3">
    <source>
        <dbReference type="SAM" id="MobiDB-lite"/>
    </source>
</evidence>
<feature type="domain" description="RRM" evidence="4">
    <location>
        <begin position="660"/>
        <end position="741"/>
    </location>
</feature>
<feature type="region of interest" description="Disordered" evidence="3">
    <location>
        <begin position="636"/>
        <end position="657"/>
    </location>
</feature>
<dbReference type="GO" id="GO:0003729">
    <property type="term" value="F:mRNA binding"/>
    <property type="evidence" value="ECO:0007669"/>
    <property type="project" value="TreeGrafter"/>
</dbReference>
<dbReference type="EMBL" id="LN483167">
    <property type="protein sequence ID" value="CDZ97156.1"/>
    <property type="molecule type" value="Genomic_DNA"/>
</dbReference>
<dbReference type="CDD" id="cd00590">
    <property type="entry name" value="RRM_SF"/>
    <property type="match status" value="1"/>
</dbReference>
<sequence length="1090" mass="121111">MEEESTADQDNLILNALESLPGIIERLAVPGAEFNIDLHRQHIEAATLAELDDQLDQARLLMVQSVACGDDVWLPLLKDFEAKSDLSTAKGIRTMLDLHEQSIADYLSIPLLVARAEFVTRTWYRVREQAIDPDVVLDDAIIALLTEETVREILLETTAAARAHIAQSHLVWNILKDWQLSLLEDLESQEREARLPTIHRMFLDRLKFPHATIDDTFSAYNSFVSAYDNENYESRLVAATKSKTEGAGKWAKRESWEDQLIAPGAHAPSLFPAYIAWELKPKKPDTFLVQSLYARAITDAAARTDALYQAEPFWISLMAFLASNLKIEQVLLSTIFKAVRSVPVSGELWALYMRILEDYQKPVEEIDGIYRTALNSDLLLTRGPEDAVKMMTARVSYERRRLELSEVTNDEFVELLLEAISIVNAGVKRGDPAFKLEKYLISWFERTQQLDEASTIWQGLAKSHSRSYLVWTGWAAFETRRGALPKARDVFKASLGKANNLDWPEAVFEAYSEFEQFYGALEDLDEALKGISKATQVVATKRHKEAIAAAKNAPADPYVSYSTLPAEGAESVAAAPIAGAMDVDPNSTSISASIPTSVDEIVEAGGAPMDSSGMEGDASRKRKAEDLVDNQIENGSEGVKKARAEEQTEAVPPVRDRENSTVFVSKLTPEATQDDLKSLFKECGEIREIKLLAGATFGTVEFMTKESVPAALTRDKKKINDIEVDVSVAEGSTLYITNFPEAMDDTSMRALFEPYGTIIETRWPGKKFKESRRFVYLQFSSSVSAKNALELNKKEIEPGRVLLVAISNPSVKRVRTDAKANDRQIVISHLSKFVKKEDLEKLFNKFGPIKDIQSTSEEDGYVRGYCFIHFEQENSAQQALSMNNYEFKKRRMAVTIPDSRRNQKQIVIEHCARIGNLPSGVQEGLLQQALEKVVKLQKVSVNAKNGEAMVELSSADEVESFISSQNGFFTYDGTPLPIVPGTQKFTTAPSAGSAREESGIPDEATPVAPSEPMFRPPPRPRPSRARPRPGFGPAGRTGRKPPTPAFIPAAATATKQSTENVSGKDVPMSEEQVKPKGQNDFRAMLLKKQG</sequence>
<feature type="region of interest" description="Disordered" evidence="3">
    <location>
        <begin position="981"/>
        <end position="1078"/>
    </location>
</feature>
<proteinExistence type="predicted"/>
<feature type="domain" description="RRM" evidence="4">
    <location>
        <begin position="732"/>
        <end position="809"/>
    </location>
</feature>
<dbReference type="Gene3D" id="3.30.70.330">
    <property type="match status" value="3"/>
</dbReference>
<protein>
    <submittedName>
        <fullName evidence="5">RNA-binding protein SART3 (RRM superfamily)</fullName>
    </submittedName>
</protein>
<dbReference type="SUPFAM" id="SSF48452">
    <property type="entry name" value="TPR-like"/>
    <property type="match status" value="1"/>
</dbReference>
<dbReference type="Gene3D" id="1.25.40.10">
    <property type="entry name" value="Tetratricopeptide repeat domain"/>
    <property type="match status" value="2"/>
</dbReference>
<evidence type="ECO:0000313" key="5">
    <source>
        <dbReference type="EMBL" id="CDZ97156.1"/>
    </source>
</evidence>
<accession>A0A0F7SEW3</accession>
<dbReference type="PANTHER" id="PTHR48025">
    <property type="entry name" value="OS02G0815200 PROTEIN"/>
    <property type="match status" value="1"/>
</dbReference>
<dbReference type="InterPro" id="IPR000504">
    <property type="entry name" value="RRM_dom"/>
</dbReference>
<reference evidence="5" key="1">
    <citation type="submission" date="2014-08" db="EMBL/GenBank/DDBJ databases">
        <authorList>
            <person name="Sharma Rahul"/>
            <person name="Thines Marco"/>
        </authorList>
    </citation>
    <scope>NUCLEOTIDE SEQUENCE</scope>
</reference>
<dbReference type="InterPro" id="IPR034397">
    <property type="entry name" value="Prp24_RRM1"/>
</dbReference>
<evidence type="ECO:0000256" key="1">
    <source>
        <dbReference type="ARBA" id="ARBA00022884"/>
    </source>
</evidence>
<dbReference type="InterPro" id="IPR050502">
    <property type="entry name" value="Euk_RNA-bind_prot"/>
</dbReference>
<dbReference type="InterPro" id="IPR035979">
    <property type="entry name" value="RBD_domain_sf"/>
</dbReference>
<dbReference type="CDD" id="cd12296">
    <property type="entry name" value="RRM1_Prp24"/>
    <property type="match status" value="1"/>
</dbReference>
<dbReference type="InterPro" id="IPR012677">
    <property type="entry name" value="Nucleotide-bd_a/b_plait_sf"/>
</dbReference>
<dbReference type="SUPFAM" id="SSF54928">
    <property type="entry name" value="RNA-binding domain, RBD"/>
    <property type="match status" value="2"/>
</dbReference>